<keyword evidence="4" id="KW-1185">Reference proteome</keyword>
<evidence type="ECO:0000256" key="2">
    <source>
        <dbReference type="SAM" id="SignalP"/>
    </source>
</evidence>
<dbReference type="PANTHER" id="PTHR42928:SF5">
    <property type="entry name" value="BLR1237 PROTEIN"/>
    <property type="match status" value="1"/>
</dbReference>
<evidence type="ECO:0000313" key="3">
    <source>
        <dbReference type="EMBL" id="MBU8544821.1"/>
    </source>
</evidence>
<organism evidence="3 4">
    <name type="scientific">Falsiroseomonas oleicola</name>
    <dbReference type="NCBI Taxonomy" id="2801474"/>
    <lineage>
        <taxon>Bacteria</taxon>
        <taxon>Pseudomonadati</taxon>
        <taxon>Pseudomonadota</taxon>
        <taxon>Alphaproteobacteria</taxon>
        <taxon>Acetobacterales</taxon>
        <taxon>Roseomonadaceae</taxon>
        <taxon>Falsiroseomonas</taxon>
    </lineage>
</organism>
<dbReference type="CDD" id="cd07012">
    <property type="entry name" value="PBP2_Bug_TTT"/>
    <property type="match status" value="1"/>
</dbReference>
<dbReference type="PANTHER" id="PTHR42928">
    <property type="entry name" value="TRICARBOXYLATE-BINDING PROTEIN"/>
    <property type="match status" value="1"/>
</dbReference>
<evidence type="ECO:0000256" key="1">
    <source>
        <dbReference type="ARBA" id="ARBA00006987"/>
    </source>
</evidence>
<accession>A0ABS6H8W6</accession>
<dbReference type="RefSeq" id="WP_216876409.1">
    <property type="nucleotide sequence ID" value="NZ_JAERQM010000004.1"/>
</dbReference>
<keyword evidence="2" id="KW-0732">Signal</keyword>
<comment type="caution">
    <text evidence="3">The sequence shown here is derived from an EMBL/GenBank/DDBJ whole genome shotgun (WGS) entry which is preliminary data.</text>
</comment>
<evidence type="ECO:0000313" key="4">
    <source>
        <dbReference type="Proteomes" id="UP000689967"/>
    </source>
</evidence>
<feature type="signal peptide" evidence="2">
    <location>
        <begin position="1"/>
        <end position="25"/>
    </location>
</feature>
<reference evidence="3 4" key="1">
    <citation type="submission" date="2021-01" db="EMBL/GenBank/DDBJ databases">
        <title>Roseomonas sp. nov, a bacterium isolated from an oil production mixture in Yumen Oilfield.</title>
        <authorList>
            <person name="Wu D."/>
        </authorList>
    </citation>
    <scope>NUCLEOTIDE SEQUENCE [LARGE SCALE GENOMIC DNA]</scope>
    <source>
        <strain evidence="3 4">ROY-5-3</strain>
    </source>
</reference>
<feature type="chain" id="PRO_5047409008" evidence="2">
    <location>
        <begin position="26"/>
        <end position="322"/>
    </location>
</feature>
<sequence>MRNWARTTLVFAVLLAALHSLPAAAQANWDPRRSVRIIIGFGAGGTTDVIGRAVAKVIENQRGWTVITENKGGAGGTIAATEIRNIRPDGMTIGLFSTSVFGLDPYISDHPRYMPDDFDYLGTIGSIEYALVAGRASPITDIASMVATARSRGFITLSATGRLQELVAGRMARQFGIEIVSVQTRGSAESLQLVLGGHADVTISGGVHVPAVLSGDIRSIGAITDERHGYAPDVRTLREQGVDISLRNFFMYAGPRNLPPEIRATWEAAIDQAVASPEVARAARQAYSTRGNLGGVASAEEIRTQSLLWRRWIAEAAPQATR</sequence>
<dbReference type="PIRSF" id="PIRSF017082">
    <property type="entry name" value="YflP"/>
    <property type="match status" value="1"/>
</dbReference>
<comment type="similarity">
    <text evidence="1">Belongs to the UPF0065 (bug) family.</text>
</comment>
<protein>
    <submittedName>
        <fullName evidence="3">Tripartite tricarboxylate transporter substrate binding protein</fullName>
    </submittedName>
</protein>
<dbReference type="Pfam" id="PF03401">
    <property type="entry name" value="TctC"/>
    <property type="match status" value="1"/>
</dbReference>
<name>A0ABS6H8W6_9PROT</name>
<dbReference type="Proteomes" id="UP000689967">
    <property type="component" value="Unassembled WGS sequence"/>
</dbReference>
<proteinExistence type="inferred from homology"/>
<dbReference type="InterPro" id="IPR005064">
    <property type="entry name" value="BUG"/>
</dbReference>
<gene>
    <name evidence="3" type="ORF">JJQ90_13960</name>
</gene>
<dbReference type="EMBL" id="JAERQM010000004">
    <property type="protein sequence ID" value="MBU8544821.1"/>
    <property type="molecule type" value="Genomic_DNA"/>
</dbReference>